<dbReference type="Gene3D" id="3.40.50.12500">
    <property type="match status" value="1"/>
</dbReference>
<evidence type="ECO:0008006" key="3">
    <source>
        <dbReference type="Google" id="ProtNLM"/>
    </source>
</evidence>
<dbReference type="InterPro" id="IPR053714">
    <property type="entry name" value="Iso_Racemase_Enz_sf"/>
</dbReference>
<gene>
    <name evidence="1" type="ORF">OE647_10570</name>
</gene>
<comment type="caution">
    <text evidence="1">The sequence shown here is derived from an EMBL/GenBank/DDBJ whole genome shotgun (WGS) entry which is preliminary data.</text>
</comment>
<organism evidence="1 2">
    <name type="scientific">Albidovulum sediminicola</name>
    <dbReference type="NCBI Taxonomy" id="2984331"/>
    <lineage>
        <taxon>Bacteria</taxon>
        <taxon>Pseudomonadati</taxon>
        <taxon>Pseudomonadota</taxon>
        <taxon>Alphaproteobacteria</taxon>
        <taxon>Rhodobacterales</taxon>
        <taxon>Paracoccaceae</taxon>
        <taxon>Albidovulum</taxon>
    </lineage>
</organism>
<sequence>MDIEHSEGEKYRQADDLRERISMIKYEKPKHWAIPRNKLFPHQVGFTCPPIDWDAAPSDFLRMAPETVGVHGWMLHVPDYRHQLDQRKQNFGMMEDFVQCMANNGANVCGQVGSNWVHASGLGVEGIRQHCEMLSEKYETPFHMAGYAMVEALRAMNVEKVALNAAYHRPGWWQGTVNFWKEAGFDVLWAGNFVDQGWFETQEEVDGMHWCFDGDLARKSFEYVADKAPDADAYLINGMCNFRRAGDGLAQRPVHLEADLEALLGKPVIGHDTALYWRIFKTLGIAPTTRQGALLSSLKG</sequence>
<keyword evidence="2" id="KW-1185">Reference proteome</keyword>
<reference evidence="1 2" key="1">
    <citation type="submission" date="2022-10" db="EMBL/GenBank/DDBJ databases">
        <title>Defluviimonas sp. nov., isolated from ocean surface water.</title>
        <authorList>
            <person name="He W."/>
            <person name="Wang L."/>
            <person name="Zhang D.-F."/>
        </authorList>
    </citation>
    <scope>NUCLEOTIDE SEQUENCE [LARGE SCALE GENOMIC DNA]</scope>
    <source>
        <strain evidence="1 2">WL0075</strain>
    </source>
</reference>
<accession>A0ABT2Z207</accession>
<evidence type="ECO:0000313" key="1">
    <source>
        <dbReference type="EMBL" id="MCV2865168.1"/>
    </source>
</evidence>
<protein>
    <recommendedName>
        <fullName evidence="3">Amidohydrolase-related domain-containing protein</fullName>
    </recommendedName>
</protein>
<proteinExistence type="predicted"/>
<dbReference type="EMBL" id="JAOWLA010000009">
    <property type="protein sequence ID" value="MCV2865168.1"/>
    <property type="molecule type" value="Genomic_DNA"/>
</dbReference>
<name>A0ABT2Z207_9RHOB</name>
<dbReference type="Proteomes" id="UP001652503">
    <property type="component" value="Unassembled WGS sequence"/>
</dbReference>
<evidence type="ECO:0000313" key="2">
    <source>
        <dbReference type="Proteomes" id="UP001652503"/>
    </source>
</evidence>